<dbReference type="InterPro" id="IPR002575">
    <property type="entry name" value="Aminoglycoside_PTrfase"/>
</dbReference>
<dbReference type="OrthoDB" id="10003767at2759"/>
<protein>
    <recommendedName>
        <fullName evidence="1">Aminoglycoside phosphotransferase domain-containing protein</fullName>
    </recommendedName>
</protein>
<evidence type="ECO:0000259" key="1">
    <source>
        <dbReference type="Pfam" id="PF01636"/>
    </source>
</evidence>
<dbReference type="PANTHER" id="PTHR21310">
    <property type="entry name" value="AMINOGLYCOSIDE PHOSPHOTRANSFERASE-RELATED-RELATED"/>
    <property type="match status" value="1"/>
</dbReference>
<dbReference type="InterPro" id="IPR051678">
    <property type="entry name" value="AGP_Transferase"/>
</dbReference>
<keyword evidence="3" id="KW-1185">Reference proteome</keyword>
<evidence type="ECO:0000313" key="2">
    <source>
        <dbReference type="EMBL" id="KZT68711.1"/>
    </source>
</evidence>
<reference evidence="2 3" key="1">
    <citation type="journal article" date="2016" name="Mol. Biol. Evol.">
        <title>Comparative Genomics of Early-Diverging Mushroom-Forming Fungi Provides Insights into the Origins of Lignocellulose Decay Capabilities.</title>
        <authorList>
            <person name="Nagy L.G."/>
            <person name="Riley R."/>
            <person name="Tritt A."/>
            <person name="Adam C."/>
            <person name="Daum C."/>
            <person name="Floudas D."/>
            <person name="Sun H."/>
            <person name="Yadav J.S."/>
            <person name="Pangilinan J."/>
            <person name="Larsson K.H."/>
            <person name="Matsuura K."/>
            <person name="Barry K."/>
            <person name="Labutti K."/>
            <person name="Kuo R."/>
            <person name="Ohm R.A."/>
            <person name="Bhattacharya S.S."/>
            <person name="Shirouzu T."/>
            <person name="Yoshinaga Y."/>
            <person name="Martin F.M."/>
            <person name="Grigoriev I.V."/>
            <person name="Hibbett D.S."/>
        </authorList>
    </citation>
    <scope>NUCLEOTIDE SEQUENCE [LARGE SCALE GENOMIC DNA]</scope>
    <source>
        <strain evidence="2 3">L-15889</strain>
    </source>
</reference>
<organism evidence="2 3">
    <name type="scientific">Daedalea quercina L-15889</name>
    <dbReference type="NCBI Taxonomy" id="1314783"/>
    <lineage>
        <taxon>Eukaryota</taxon>
        <taxon>Fungi</taxon>
        <taxon>Dikarya</taxon>
        <taxon>Basidiomycota</taxon>
        <taxon>Agaricomycotina</taxon>
        <taxon>Agaricomycetes</taxon>
        <taxon>Polyporales</taxon>
        <taxon>Fomitopsis</taxon>
    </lineage>
</organism>
<dbReference type="Pfam" id="PF01636">
    <property type="entry name" value="APH"/>
    <property type="match status" value="1"/>
</dbReference>
<dbReference type="SUPFAM" id="SSF56112">
    <property type="entry name" value="Protein kinase-like (PK-like)"/>
    <property type="match status" value="1"/>
</dbReference>
<feature type="domain" description="Aminoglycoside phosphotransferase" evidence="1">
    <location>
        <begin position="2"/>
        <end position="211"/>
    </location>
</feature>
<dbReference type="AlphaFoldDB" id="A0A165PWJ9"/>
<name>A0A165PWJ9_9APHY</name>
<dbReference type="PANTHER" id="PTHR21310:SF13">
    <property type="entry name" value="AMINOGLYCOSIDE PHOSPHOTRANSFERASE DOMAIN-CONTAINING PROTEIN"/>
    <property type="match status" value="1"/>
</dbReference>
<gene>
    <name evidence="2" type="ORF">DAEQUDRAFT_727592</name>
</gene>
<evidence type="ECO:0000313" key="3">
    <source>
        <dbReference type="Proteomes" id="UP000076727"/>
    </source>
</evidence>
<dbReference type="Proteomes" id="UP000076727">
    <property type="component" value="Unassembled WGS sequence"/>
</dbReference>
<dbReference type="Gene3D" id="3.90.1200.10">
    <property type="match status" value="1"/>
</dbReference>
<dbReference type="EMBL" id="KV429064">
    <property type="protein sequence ID" value="KZT68711.1"/>
    <property type="molecule type" value="Genomic_DNA"/>
</dbReference>
<accession>A0A165PWJ9</accession>
<proteinExistence type="predicted"/>
<dbReference type="InterPro" id="IPR011009">
    <property type="entry name" value="Kinase-like_dom_sf"/>
</dbReference>
<sequence>MEWMSAFPGVPVPKVLAREVNTEGAPYIVTEYPKGHGLYGRFSELSHEQKQTNLQSYADVVLSMFRIPCPPFIGTIVFFSADDDTAQLGPCVHPFDGTRAPSLYERIEDYFGWLLDKKRTLLTDTAKRAKEEKDAALKPATRMTPRQMIPKPDPELARIRRGFARLEVHLAEAIRNLDEPLLRSVPAHEDLSPRNVWIDAEGRVTGIVDWGAHIVKPAVLAANYPTWVSYPDHEHPELSARSGRYMDSPEEAERLCVKFDHILLERDAEYYNALKEGIFLRMAEAWLKDASSDLKQLQAVMSHAVVNMV</sequence>